<keyword evidence="1" id="KW-0472">Membrane</keyword>
<reference evidence="2" key="1">
    <citation type="submission" date="2020-06" db="EMBL/GenBank/DDBJ databases">
        <authorList>
            <person name="Li T."/>
            <person name="Hu X."/>
            <person name="Zhang T."/>
            <person name="Song X."/>
            <person name="Zhang H."/>
            <person name="Dai N."/>
            <person name="Sheng W."/>
            <person name="Hou X."/>
            <person name="Wei L."/>
        </authorList>
    </citation>
    <scope>NUCLEOTIDE SEQUENCE</scope>
    <source>
        <strain evidence="2">G02</strain>
        <tissue evidence="2">Leaf</tissue>
    </source>
</reference>
<evidence type="ECO:0000256" key="1">
    <source>
        <dbReference type="SAM" id="Phobius"/>
    </source>
</evidence>
<dbReference type="EMBL" id="JACGWJ010000004">
    <property type="protein sequence ID" value="KAL0424009.1"/>
    <property type="molecule type" value="Genomic_DNA"/>
</dbReference>
<name>A0AAW2V3J8_SESRA</name>
<keyword evidence="1" id="KW-0812">Transmembrane</keyword>
<organism evidence="2">
    <name type="scientific">Sesamum radiatum</name>
    <name type="common">Black benniseed</name>
    <dbReference type="NCBI Taxonomy" id="300843"/>
    <lineage>
        <taxon>Eukaryota</taxon>
        <taxon>Viridiplantae</taxon>
        <taxon>Streptophyta</taxon>
        <taxon>Embryophyta</taxon>
        <taxon>Tracheophyta</taxon>
        <taxon>Spermatophyta</taxon>
        <taxon>Magnoliopsida</taxon>
        <taxon>eudicotyledons</taxon>
        <taxon>Gunneridae</taxon>
        <taxon>Pentapetalae</taxon>
        <taxon>asterids</taxon>
        <taxon>lamiids</taxon>
        <taxon>Lamiales</taxon>
        <taxon>Pedaliaceae</taxon>
        <taxon>Sesamum</taxon>
    </lineage>
</organism>
<sequence length="73" mass="7883">MGGSTDASYFIDEFFPIAVTVDQNLDSNGAAVGQHSLVDATVSSSPKLILEGFGYFLNFGVFVSLWSERSMLQ</sequence>
<evidence type="ECO:0000313" key="2">
    <source>
        <dbReference type="EMBL" id="KAL0424009.1"/>
    </source>
</evidence>
<protein>
    <submittedName>
        <fullName evidence="2">Uncharacterized protein</fullName>
    </submittedName>
</protein>
<gene>
    <name evidence="2" type="ORF">Sradi_0935700</name>
</gene>
<dbReference type="AlphaFoldDB" id="A0AAW2V3J8"/>
<reference evidence="2" key="2">
    <citation type="journal article" date="2024" name="Plant">
        <title>Genomic evolution and insights into agronomic trait innovations of Sesamum species.</title>
        <authorList>
            <person name="Miao H."/>
            <person name="Wang L."/>
            <person name="Qu L."/>
            <person name="Liu H."/>
            <person name="Sun Y."/>
            <person name="Le M."/>
            <person name="Wang Q."/>
            <person name="Wei S."/>
            <person name="Zheng Y."/>
            <person name="Lin W."/>
            <person name="Duan Y."/>
            <person name="Cao H."/>
            <person name="Xiong S."/>
            <person name="Wang X."/>
            <person name="Wei L."/>
            <person name="Li C."/>
            <person name="Ma Q."/>
            <person name="Ju M."/>
            <person name="Zhao R."/>
            <person name="Li G."/>
            <person name="Mu C."/>
            <person name="Tian Q."/>
            <person name="Mei H."/>
            <person name="Zhang T."/>
            <person name="Gao T."/>
            <person name="Zhang H."/>
        </authorList>
    </citation>
    <scope>NUCLEOTIDE SEQUENCE</scope>
    <source>
        <strain evidence="2">G02</strain>
    </source>
</reference>
<comment type="caution">
    <text evidence="2">The sequence shown here is derived from an EMBL/GenBank/DDBJ whole genome shotgun (WGS) entry which is preliminary data.</text>
</comment>
<feature type="transmembrane region" description="Helical" evidence="1">
    <location>
        <begin position="48"/>
        <end position="67"/>
    </location>
</feature>
<accession>A0AAW2V3J8</accession>
<keyword evidence="1" id="KW-1133">Transmembrane helix</keyword>
<proteinExistence type="predicted"/>